<evidence type="ECO:0000256" key="1">
    <source>
        <dbReference type="SAM" id="Phobius"/>
    </source>
</evidence>
<feature type="transmembrane region" description="Helical" evidence="1">
    <location>
        <begin position="66"/>
        <end position="87"/>
    </location>
</feature>
<evidence type="ECO:0000313" key="2">
    <source>
        <dbReference type="EMBL" id="OGG53917.1"/>
    </source>
</evidence>
<feature type="transmembrane region" description="Helical" evidence="1">
    <location>
        <begin position="6"/>
        <end position="23"/>
    </location>
</feature>
<accession>A0A1F6CXS7</accession>
<feature type="transmembrane region" description="Helical" evidence="1">
    <location>
        <begin position="35"/>
        <end position="54"/>
    </location>
</feature>
<evidence type="ECO:0000313" key="3">
    <source>
        <dbReference type="Proteomes" id="UP000176863"/>
    </source>
</evidence>
<dbReference type="STRING" id="1798480.A2851_03365"/>
<reference evidence="2 3" key="1">
    <citation type="journal article" date="2016" name="Nat. Commun.">
        <title>Thousands of microbial genomes shed light on interconnected biogeochemical processes in an aquifer system.</title>
        <authorList>
            <person name="Anantharaman K."/>
            <person name="Brown C.T."/>
            <person name="Hug L.A."/>
            <person name="Sharon I."/>
            <person name="Castelle C.J."/>
            <person name="Probst A.J."/>
            <person name="Thomas B.C."/>
            <person name="Singh A."/>
            <person name="Wilkins M.J."/>
            <person name="Karaoz U."/>
            <person name="Brodie E.L."/>
            <person name="Williams K.H."/>
            <person name="Hubbard S.S."/>
            <person name="Banfield J.F."/>
        </authorList>
    </citation>
    <scope>NUCLEOTIDE SEQUENCE [LARGE SCALE GENOMIC DNA]</scope>
</reference>
<name>A0A1F6CXS7_9BACT</name>
<proteinExistence type="predicted"/>
<gene>
    <name evidence="2" type="ORF">A2851_03365</name>
</gene>
<feature type="transmembrane region" description="Helical" evidence="1">
    <location>
        <begin position="125"/>
        <end position="146"/>
    </location>
</feature>
<feature type="transmembrane region" description="Helical" evidence="1">
    <location>
        <begin position="99"/>
        <end position="119"/>
    </location>
</feature>
<sequence length="156" mass="16934">METALFWIVWGVISFWALKTFYFSYKSEQIRRLRLTALSVDLAVLILFLLPWLPLNNETGWALVRAGHLLATTAAALVTLSAVFFVLPSSAANKAGTLASSAAAIVFIAAMINLMPTTYSLTLTVAAPIVAGLLLLANAVVALLLWQQLQLKERST</sequence>
<dbReference type="AlphaFoldDB" id="A0A1F6CXS7"/>
<keyword evidence="1" id="KW-0472">Membrane</keyword>
<dbReference type="Proteomes" id="UP000176863">
    <property type="component" value="Unassembled WGS sequence"/>
</dbReference>
<dbReference type="EMBL" id="MFKT01000007">
    <property type="protein sequence ID" value="OGG53917.1"/>
    <property type="molecule type" value="Genomic_DNA"/>
</dbReference>
<keyword evidence="1" id="KW-0812">Transmembrane</keyword>
<comment type="caution">
    <text evidence="2">The sequence shown here is derived from an EMBL/GenBank/DDBJ whole genome shotgun (WGS) entry which is preliminary data.</text>
</comment>
<protein>
    <submittedName>
        <fullName evidence="2">Uncharacterized protein</fullName>
    </submittedName>
</protein>
<keyword evidence="1" id="KW-1133">Transmembrane helix</keyword>
<organism evidence="2 3">
    <name type="scientific">Candidatus Kaiserbacteria bacterium RIFCSPHIGHO2_01_FULL_53_29</name>
    <dbReference type="NCBI Taxonomy" id="1798480"/>
    <lineage>
        <taxon>Bacteria</taxon>
        <taxon>Candidatus Kaiseribacteriota</taxon>
    </lineage>
</organism>